<evidence type="ECO:0000259" key="4">
    <source>
        <dbReference type="Pfam" id="PF03446"/>
    </source>
</evidence>
<organism evidence="6 7">
    <name type="scientific">Phreatobacter cathodiphilus</name>
    <dbReference type="NCBI Taxonomy" id="1868589"/>
    <lineage>
        <taxon>Bacteria</taxon>
        <taxon>Pseudomonadati</taxon>
        <taxon>Pseudomonadota</taxon>
        <taxon>Alphaproteobacteria</taxon>
        <taxon>Hyphomicrobiales</taxon>
        <taxon>Phreatobacteraceae</taxon>
        <taxon>Phreatobacter</taxon>
    </lineage>
</organism>
<dbReference type="Pfam" id="PF14833">
    <property type="entry name" value="NAD_binding_11"/>
    <property type="match status" value="1"/>
</dbReference>
<dbReference type="SUPFAM" id="SSF48179">
    <property type="entry name" value="6-phosphogluconate dehydrogenase C-terminal domain-like"/>
    <property type="match status" value="1"/>
</dbReference>
<dbReference type="InterPro" id="IPR008927">
    <property type="entry name" value="6-PGluconate_DH-like_C_sf"/>
</dbReference>
<dbReference type="AlphaFoldDB" id="A0A2S0N904"/>
<dbReference type="Pfam" id="PF03446">
    <property type="entry name" value="NAD_binding_2"/>
    <property type="match status" value="1"/>
</dbReference>
<dbReference type="OrthoDB" id="9812907at2"/>
<protein>
    <submittedName>
        <fullName evidence="6">NAD(P)-dependent oxidoreductase</fullName>
    </submittedName>
</protein>
<dbReference type="Gene3D" id="3.40.50.720">
    <property type="entry name" value="NAD(P)-binding Rossmann-like Domain"/>
    <property type="match status" value="1"/>
</dbReference>
<reference evidence="6 7" key="1">
    <citation type="submission" date="2018-03" db="EMBL/GenBank/DDBJ databases">
        <title>Genome sequencing of Phreatobacter sp.</title>
        <authorList>
            <person name="Kim S.-J."/>
            <person name="Heo J."/>
            <person name="Kwon S.-W."/>
        </authorList>
    </citation>
    <scope>NUCLEOTIDE SEQUENCE [LARGE SCALE GENOMIC DNA]</scope>
    <source>
        <strain evidence="6 7">S-12</strain>
    </source>
</reference>
<evidence type="ECO:0000313" key="6">
    <source>
        <dbReference type="EMBL" id="AVO44628.1"/>
    </source>
</evidence>
<name>A0A2S0N904_9HYPH</name>
<evidence type="ECO:0000256" key="1">
    <source>
        <dbReference type="ARBA" id="ARBA00023002"/>
    </source>
</evidence>
<keyword evidence="7" id="KW-1185">Reference proteome</keyword>
<dbReference type="Proteomes" id="UP000237889">
    <property type="component" value="Chromosome"/>
</dbReference>
<evidence type="ECO:0000256" key="2">
    <source>
        <dbReference type="ARBA" id="ARBA00023027"/>
    </source>
</evidence>
<dbReference type="RefSeq" id="WP_106747971.1">
    <property type="nucleotide sequence ID" value="NZ_CP027668.1"/>
</dbReference>
<dbReference type="InterPro" id="IPR015815">
    <property type="entry name" value="HIBADH-related"/>
</dbReference>
<evidence type="ECO:0000313" key="7">
    <source>
        <dbReference type="Proteomes" id="UP000237889"/>
    </source>
</evidence>
<dbReference type="PANTHER" id="PTHR43060:SF15">
    <property type="entry name" value="3-HYDROXYISOBUTYRATE DEHYDROGENASE-LIKE 1, MITOCHONDRIAL-RELATED"/>
    <property type="match status" value="1"/>
</dbReference>
<dbReference type="GO" id="GO:0050661">
    <property type="term" value="F:NADP binding"/>
    <property type="evidence" value="ECO:0007669"/>
    <property type="project" value="InterPro"/>
</dbReference>
<dbReference type="KEGG" id="phr:C6569_05895"/>
<proteinExistence type="predicted"/>
<evidence type="ECO:0000259" key="5">
    <source>
        <dbReference type="Pfam" id="PF14833"/>
    </source>
</evidence>
<feature type="domain" description="6-phosphogluconate dehydrogenase NADP-binding" evidence="4">
    <location>
        <begin position="5"/>
        <end position="165"/>
    </location>
</feature>
<gene>
    <name evidence="6" type="ORF">C6569_05895</name>
</gene>
<dbReference type="GO" id="GO:0051287">
    <property type="term" value="F:NAD binding"/>
    <property type="evidence" value="ECO:0007669"/>
    <property type="project" value="InterPro"/>
</dbReference>
<dbReference type="InterPro" id="IPR006115">
    <property type="entry name" value="6PGDH_NADP-bd"/>
</dbReference>
<dbReference type="InterPro" id="IPR036291">
    <property type="entry name" value="NAD(P)-bd_dom_sf"/>
</dbReference>
<feature type="domain" description="3-hydroxyisobutyrate dehydrogenase-like NAD-binding" evidence="5">
    <location>
        <begin position="168"/>
        <end position="279"/>
    </location>
</feature>
<dbReference type="InterPro" id="IPR013328">
    <property type="entry name" value="6PGD_dom2"/>
</dbReference>
<dbReference type="Gene3D" id="1.10.1040.10">
    <property type="entry name" value="N-(1-d-carboxylethyl)-l-norvaline Dehydrogenase, domain 2"/>
    <property type="match status" value="1"/>
</dbReference>
<keyword evidence="1" id="KW-0560">Oxidoreductase</keyword>
<dbReference type="GO" id="GO:0016491">
    <property type="term" value="F:oxidoreductase activity"/>
    <property type="evidence" value="ECO:0007669"/>
    <property type="project" value="UniProtKB-KW"/>
</dbReference>
<feature type="active site" evidence="3">
    <location>
        <position position="174"/>
    </location>
</feature>
<dbReference type="PANTHER" id="PTHR43060">
    <property type="entry name" value="3-HYDROXYISOBUTYRATE DEHYDROGENASE-LIKE 1, MITOCHONDRIAL-RELATED"/>
    <property type="match status" value="1"/>
</dbReference>
<sequence length="299" mass="31742">MTKARIGFVGVGLMGHGMAKNIVEKGYPLTVVANRNREPVEDLVKRGAVEAKSIRAVAEASDVVFICVTGSTQVEAVVNGSDGLRAGARKGLIIVDCSTSEPTLTRRLAEELAPLGITFLDAPLSRTPKEAWEGKLDVMTGGAEADLARVHDVIACFAGRIVHVGPTGAGHTMKIVNNFVSMGYAALYAEALAVAKANGVAPKAMNAVLSGGRMDCGFYQTFFKYVIERDENAHKFTLANAHKDMRYCASMAQASGIANPMGNAVKNYFAMAEAQGNGGKYVPMLSDEVARWNGVNLVE</sequence>
<dbReference type="SUPFAM" id="SSF51735">
    <property type="entry name" value="NAD(P)-binding Rossmann-fold domains"/>
    <property type="match status" value="1"/>
</dbReference>
<dbReference type="PIRSF" id="PIRSF000103">
    <property type="entry name" value="HIBADH"/>
    <property type="match status" value="1"/>
</dbReference>
<accession>A0A2S0N904</accession>
<keyword evidence="2" id="KW-0520">NAD</keyword>
<evidence type="ECO:0000256" key="3">
    <source>
        <dbReference type="PIRSR" id="PIRSR000103-1"/>
    </source>
</evidence>
<dbReference type="InterPro" id="IPR029154">
    <property type="entry name" value="HIBADH-like_NADP-bd"/>
</dbReference>
<dbReference type="EMBL" id="CP027668">
    <property type="protein sequence ID" value="AVO44628.1"/>
    <property type="molecule type" value="Genomic_DNA"/>
</dbReference>